<comment type="caution">
    <text evidence="3">The sequence shown here is derived from an EMBL/GenBank/DDBJ whole genome shotgun (WGS) entry which is preliminary data.</text>
</comment>
<protein>
    <submittedName>
        <fullName evidence="3">Putative secreted protein (Por secretion system target)</fullName>
    </submittedName>
</protein>
<dbReference type="RefSeq" id="WP_106525391.1">
    <property type="nucleotide sequence ID" value="NZ_PYGD01000016.1"/>
</dbReference>
<sequence length="261" mass="29041">MVKTLSLIFGLGLMILSFASSAQQFKFEKDTLFMCDNVGTLPHPYPYNVGDNWDSKDMHNSITNLTNDTFVYKWQVILSQTTVPEGWTWYGLCDNYLCRSPFTSWINTGTVENSSPLPPGTLAPELTRTFKALICAPSDKPDGTAVMRIRVFVENGQSDTVTFMFKKPCDPTGIKDLLTANDSRVTLSPNPASNTLKIYADKELNAGKIYVFNILGRRQMAIPVNSETVAVDISALSPGMYIVRIEGKNGQLITTRKFVKN</sequence>
<feature type="domain" description="Secretion system C-terminal sorting" evidence="2">
    <location>
        <begin position="189"/>
        <end position="255"/>
    </location>
</feature>
<evidence type="ECO:0000256" key="1">
    <source>
        <dbReference type="SAM" id="SignalP"/>
    </source>
</evidence>
<dbReference type="Pfam" id="PF18962">
    <property type="entry name" value="Por_Secre_tail"/>
    <property type="match status" value="1"/>
</dbReference>
<dbReference type="AlphaFoldDB" id="A0A2P8CSU3"/>
<organism evidence="3 4">
    <name type="scientific">Taibaiella chishuiensis</name>
    <dbReference type="NCBI Taxonomy" id="1434707"/>
    <lineage>
        <taxon>Bacteria</taxon>
        <taxon>Pseudomonadati</taxon>
        <taxon>Bacteroidota</taxon>
        <taxon>Chitinophagia</taxon>
        <taxon>Chitinophagales</taxon>
        <taxon>Chitinophagaceae</taxon>
        <taxon>Taibaiella</taxon>
    </lineage>
</organism>
<gene>
    <name evidence="3" type="ORF">B0I18_11651</name>
</gene>
<dbReference type="OrthoDB" id="1155193at2"/>
<dbReference type="NCBIfam" id="TIGR04183">
    <property type="entry name" value="Por_Secre_tail"/>
    <property type="match status" value="1"/>
</dbReference>
<feature type="signal peptide" evidence="1">
    <location>
        <begin position="1"/>
        <end position="22"/>
    </location>
</feature>
<keyword evidence="4" id="KW-1185">Reference proteome</keyword>
<evidence type="ECO:0000313" key="4">
    <source>
        <dbReference type="Proteomes" id="UP000240572"/>
    </source>
</evidence>
<dbReference type="Proteomes" id="UP000240572">
    <property type="component" value="Unassembled WGS sequence"/>
</dbReference>
<dbReference type="InterPro" id="IPR026444">
    <property type="entry name" value="Secre_tail"/>
</dbReference>
<dbReference type="EMBL" id="PYGD01000016">
    <property type="protein sequence ID" value="PSK88020.1"/>
    <property type="molecule type" value="Genomic_DNA"/>
</dbReference>
<name>A0A2P8CSU3_9BACT</name>
<proteinExistence type="predicted"/>
<reference evidence="3 4" key="1">
    <citation type="submission" date="2018-03" db="EMBL/GenBank/DDBJ databases">
        <title>Genomic Encyclopedia of Type Strains, Phase III (KMG-III): the genomes of soil and plant-associated and newly described type strains.</title>
        <authorList>
            <person name="Whitman W."/>
        </authorList>
    </citation>
    <scope>NUCLEOTIDE SEQUENCE [LARGE SCALE GENOMIC DNA]</scope>
    <source>
        <strain evidence="3 4">CGMCC 1.12700</strain>
    </source>
</reference>
<evidence type="ECO:0000259" key="2">
    <source>
        <dbReference type="Pfam" id="PF18962"/>
    </source>
</evidence>
<feature type="chain" id="PRO_5015158089" evidence="1">
    <location>
        <begin position="23"/>
        <end position="261"/>
    </location>
</feature>
<accession>A0A2P8CSU3</accession>
<keyword evidence="1" id="KW-0732">Signal</keyword>
<evidence type="ECO:0000313" key="3">
    <source>
        <dbReference type="EMBL" id="PSK88020.1"/>
    </source>
</evidence>